<evidence type="ECO:0000256" key="2">
    <source>
        <dbReference type="ARBA" id="ARBA00007362"/>
    </source>
</evidence>
<proteinExistence type="inferred from homology"/>
<dbReference type="InterPro" id="IPR000620">
    <property type="entry name" value="EamA_dom"/>
</dbReference>
<organism evidence="8 9">
    <name type="scientific">Leifsonia kafniensis</name>
    <dbReference type="NCBI Taxonomy" id="475957"/>
    <lineage>
        <taxon>Bacteria</taxon>
        <taxon>Bacillati</taxon>
        <taxon>Actinomycetota</taxon>
        <taxon>Actinomycetes</taxon>
        <taxon>Micrococcales</taxon>
        <taxon>Microbacteriaceae</taxon>
        <taxon>Leifsonia</taxon>
    </lineage>
</organism>
<feature type="domain" description="EamA" evidence="7">
    <location>
        <begin position="129"/>
        <end position="255"/>
    </location>
</feature>
<feature type="transmembrane region" description="Helical" evidence="6">
    <location>
        <begin position="79"/>
        <end position="99"/>
    </location>
</feature>
<feature type="transmembrane region" description="Helical" evidence="6">
    <location>
        <begin position="187"/>
        <end position="210"/>
    </location>
</feature>
<protein>
    <submittedName>
        <fullName evidence="8">DMT family transporter</fullName>
    </submittedName>
</protein>
<evidence type="ECO:0000256" key="6">
    <source>
        <dbReference type="SAM" id="Phobius"/>
    </source>
</evidence>
<sequence>MLGGSLSIQLSAALAAGLFATVGTLGVSGLRMAIAAAVLLAIFRPRLRGRSTTAWIGIVLYGVTMAAMNVLFYNALAHLPLGIAVTLEFLGPLAVAVFATRLRWEALLPVVTLIGVALVSNPTGGMTWIGLAFGLGAAVAFGGYTVLAGRVGESSAGLDGLTLSVAVGAVVLAPFSVEALPRADGHAWLILAASGLIGVALAFSLDFIAVRLTSPRLVGTLFSIDPVMGAVIGAVVLGQVLTASVIVGILLVVVSGGVVIWLAGMAPPRPLQARSIPAGARSTPRPPG</sequence>
<comment type="subcellular location">
    <subcellularLocation>
        <location evidence="1">Membrane</location>
        <topology evidence="1">Multi-pass membrane protein</topology>
    </subcellularLocation>
</comment>
<dbReference type="InterPro" id="IPR050638">
    <property type="entry name" value="AA-Vitamin_Transporters"/>
</dbReference>
<feature type="transmembrane region" description="Helical" evidence="6">
    <location>
        <begin position="243"/>
        <end position="264"/>
    </location>
</feature>
<evidence type="ECO:0000259" key="7">
    <source>
        <dbReference type="Pfam" id="PF00892"/>
    </source>
</evidence>
<evidence type="ECO:0000256" key="5">
    <source>
        <dbReference type="ARBA" id="ARBA00023136"/>
    </source>
</evidence>
<dbReference type="PANTHER" id="PTHR32322">
    <property type="entry name" value="INNER MEMBRANE TRANSPORTER"/>
    <property type="match status" value="1"/>
</dbReference>
<dbReference type="EMBL" id="BAABCN010000002">
    <property type="protein sequence ID" value="GAA3866902.1"/>
    <property type="molecule type" value="Genomic_DNA"/>
</dbReference>
<feature type="transmembrane region" description="Helical" evidence="6">
    <location>
        <begin position="55"/>
        <end position="73"/>
    </location>
</feature>
<feature type="transmembrane region" description="Helical" evidence="6">
    <location>
        <begin position="156"/>
        <end position="175"/>
    </location>
</feature>
<feature type="transmembrane region" description="Helical" evidence="6">
    <location>
        <begin position="106"/>
        <end position="122"/>
    </location>
</feature>
<dbReference type="RefSeq" id="WP_345062526.1">
    <property type="nucleotide sequence ID" value="NZ_BAABCN010000002.1"/>
</dbReference>
<comment type="similarity">
    <text evidence="2">Belongs to the EamA transporter family.</text>
</comment>
<accession>A0ABP7K647</accession>
<feature type="transmembrane region" description="Helical" evidence="6">
    <location>
        <begin position="25"/>
        <end position="43"/>
    </location>
</feature>
<gene>
    <name evidence="8" type="ORF">GCM10022381_08120</name>
</gene>
<keyword evidence="5 6" id="KW-0472">Membrane</keyword>
<reference evidence="9" key="1">
    <citation type="journal article" date="2019" name="Int. J. Syst. Evol. Microbiol.">
        <title>The Global Catalogue of Microorganisms (GCM) 10K type strain sequencing project: providing services to taxonomists for standard genome sequencing and annotation.</title>
        <authorList>
            <consortium name="The Broad Institute Genomics Platform"/>
            <consortium name="The Broad Institute Genome Sequencing Center for Infectious Disease"/>
            <person name="Wu L."/>
            <person name="Ma J."/>
        </authorList>
    </citation>
    <scope>NUCLEOTIDE SEQUENCE [LARGE SCALE GENOMIC DNA]</scope>
    <source>
        <strain evidence="9">JCM 17021</strain>
    </source>
</reference>
<dbReference type="InterPro" id="IPR037185">
    <property type="entry name" value="EmrE-like"/>
</dbReference>
<keyword evidence="3 6" id="KW-0812">Transmembrane</keyword>
<evidence type="ECO:0000313" key="9">
    <source>
        <dbReference type="Proteomes" id="UP001501803"/>
    </source>
</evidence>
<comment type="caution">
    <text evidence="8">The sequence shown here is derived from an EMBL/GenBank/DDBJ whole genome shotgun (WGS) entry which is preliminary data.</text>
</comment>
<dbReference type="Proteomes" id="UP001501803">
    <property type="component" value="Unassembled WGS sequence"/>
</dbReference>
<keyword evidence="9" id="KW-1185">Reference proteome</keyword>
<name>A0ABP7K647_9MICO</name>
<dbReference type="SUPFAM" id="SSF103481">
    <property type="entry name" value="Multidrug resistance efflux transporter EmrE"/>
    <property type="match status" value="2"/>
</dbReference>
<evidence type="ECO:0000313" key="8">
    <source>
        <dbReference type="EMBL" id="GAA3866902.1"/>
    </source>
</evidence>
<feature type="transmembrane region" description="Helical" evidence="6">
    <location>
        <begin position="217"/>
        <end position="237"/>
    </location>
</feature>
<feature type="transmembrane region" description="Helical" evidence="6">
    <location>
        <begin position="128"/>
        <end position="149"/>
    </location>
</feature>
<keyword evidence="4 6" id="KW-1133">Transmembrane helix</keyword>
<evidence type="ECO:0000256" key="4">
    <source>
        <dbReference type="ARBA" id="ARBA00022989"/>
    </source>
</evidence>
<evidence type="ECO:0000256" key="1">
    <source>
        <dbReference type="ARBA" id="ARBA00004141"/>
    </source>
</evidence>
<evidence type="ECO:0000256" key="3">
    <source>
        <dbReference type="ARBA" id="ARBA00022692"/>
    </source>
</evidence>
<dbReference type="Pfam" id="PF00892">
    <property type="entry name" value="EamA"/>
    <property type="match status" value="1"/>
</dbReference>
<dbReference type="PANTHER" id="PTHR32322:SF2">
    <property type="entry name" value="EAMA DOMAIN-CONTAINING PROTEIN"/>
    <property type="match status" value="1"/>
</dbReference>